<evidence type="ECO:0000256" key="2">
    <source>
        <dbReference type="ARBA" id="ARBA00022980"/>
    </source>
</evidence>
<organism evidence="8 9">
    <name type="scientific">Candidatus Kaiserbacteria bacterium RIFCSPHIGHO2_01_FULL_56_24</name>
    <dbReference type="NCBI Taxonomy" id="1798487"/>
    <lineage>
        <taxon>Bacteria</taxon>
        <taxon>Candidatus Kaiseribacteriota</taxon>
    </lineage>
</organism>
<evidence type="ECO:0000256" key="3">
    <source>
        <dbReference type="ARBA" id="ARBA00023274"/>
    </source>
</evidence>
<dbReference type="InterPro" id="IPR008991">
    <property type="entry name" value="Translation_prot_SH3-like_sf"/>
</dbReference>
<dbReference type="HAMAP" id="MF_01326_B">
    <property type="entry name" value="Ribosomal_uL24_B"/>
    <property type="match status" value="1"/>
</dbReference>
<dbReference type="GO" id="GO:0019843">
    <property type="term" value="F:rRNA binding"/>
    <property type="evidence" value="ECO:0007669"/>
    <property type="project" value="UniProtKB-UniRule"/>
</dbReference>
<proteinExistence type="inferred from homology"/>
<evidence type="ECO:0000256" key="4">
    <source>
        <dbReference type="ARBA" id="ARBA00035206"/>
    </source>
</evidence>
<dbReference type="GO" id="GO:0005840">
    <property type="term" value="C:ribosome"/>
    <property type="evidence" value="ECO:0007669"/>
    <property type="project" value="UniProtKB-KW"/>
</dbReference>
<dbReference type="NCBIfam" id="TIGR01079">
    <property type="entry name" value="rplX_bact"/>
    <property type="match status" value="1"/>
</dbReference>
<dbReference type="Pfam" id="PF00467">
    <property type="entry name" value="KOW"/>
    <property type="match status" value="1"/>
</dbReference>
<keyword evidence="5" id="KW-0699">rRNA-binding</keyword>
<sequence>MKLKKGDKVIVIAGKSRGVTGTVARVITKKDQVVIDGVNMAKKHRKASGQSRKGQIIDKVMPIHVSNVMLADPKDGTRTRIKITRSKDGNRQRIAVKSGTAIS</sequence>
<name>A0A1F6D8F3_9BACT</name>
<comment type="function">
    <text evidence="5">One of two assembly initiator proteins, it binds directly to the 5'-end of the 23S rRNA, where it nucleates assembly of the 50S subunit.</text>
</comment>
<dbReference type="GO" id="GO:0003735">
    <property type="term" value="F:structural constituent of ribosome"/>
    <property type="evidence" value="ECO:0007669"/>
    <property type="project" value="InterPro"/>
</dbReference>
<dbReference type="InterPro" id="IPR005824">
    <property type="entry name" value="KOW"/>
</dbReference>
<evidence type="ECO:0000259" key="7">
    <source>
        <dbReference type="SMART" id="SM00739"/>
    </source>
</evidence>
<evidence type="ECO:0000256" key="1">
    <source>
        <dbReference type="ARBA" id="ARBA00010618"/>
    </source>
</evidence>
<dbReference type="Proteomes" id="UP000176377">
    <property type="component" value="Unassembled WGS sequence"/>
</dbReference>
<dbReference type="InterPro" id="IPR005825">
    <property type="entry name" value="Ribosomal_uL24_CS"/>
</dbReference>
<dbReference type="InterPro" id="IPR003256">
    <property type="entry name" value="Ribosomal_uL24"/>
</dbReference>
<feature type="domain" description="KOW" evidence="7">
    <location>
        <begin position="2"/>
        <end position="29"/>
    </location>
</feature>
<dbReference type="Gene3D" id="2.30.30.30">
    <property type="match status" value="1"/>
</dbReference>
<dbReference type="InterPro" id="IPR041988">
    <property type="entry name" value="Ribosomal_uL24_KOW"/>
</dbReference>
<evidence type="ECO:0000313" key="9">
    <source>
        <dbReference type="Proteomes" id="UP000176377"/>
    </source>
</evidence>
<dbReference type="CDD" id="cd06089">
    <property type="entry name" value="KOW_RPL26"/>
    <property type="match status" value="1"/>
</dbReference>
<dbReference type="SUPFAM" id="SSF50104">
    <property type="entry name" value="Translation proteins SH3-like domain"/>
    <property type="match status" value="1"/>
</dbReference>
<comment type="caution">
    <text evidence="8">The sequence shown here is derived from an EMBL/GenBank/DDBJ whole genome shotgun (WGS) entry which is preliminary data.</text>
</comment>
<dbReference type="GO" id="GO:1990904">
    <property type="term" value="C:ribonucleoprotein complex"/>
    <property type="evidence" value="ECO:0007669"/>
    <property type="project" value="UniProtKB-KW"/>
</dbReference>
<comment type="function">
    <text evidence="5">One of the proteins that surrounds the polypeptide exit tunnel on the outside of the subunit.</text>
</comment>
<dbReference type="PANTHER" id="PTHR12903">
    <property type="entry name" value="MITOCHONDRIAL RIBOSOMAL PROTEIN L24"/>
    <property type="match status" value="1"/>
</dbReference>
<dbReference type="PROSITE" id="PS01108">
    <property type="entry name" value="RIBOSOMAL_L24"/>
    <property type="match status" value="1"/>
</dbReference>
<reference evidence="8 9" key="1">
    <citation type="journal article" date="2016" name="Nat. Commun.">
        <title>Thousands of microbial genomes shed light on interconnected biogeochemical processes in an aquifer system.</title>
        <authorList>
            <person name="Anantharaman K."/>
            <person name="Brown C.T."/>
            <person name="Hug L.A."/>
            <person name="Sharon I."/>
            <person name="Castelle C.J."/>
            <person name="Probst A.J."/>
            <person name="Thomas B.C."/>
            <person name="Singh A."/>
            <person name="Wilkins M.J."/>
            <person name="Karaoz U."/>
            <person name="Brodie E.L."/>
            <person name="Williams K.H."/>
            <person name="Hubbard S.S."/>
            <person name="Banfield J.F."/>
        </authorList>
    </citation>
    <scope>NUCLEOTIDE SEQUENCE [LARGE SCALE GENOMIC DNA]</scope>
</reference>
<accession>A0A1F6D8F3</accession>
<evidence type="ECO:0000256" key="5">
    <source>
        <dbReference type="HAMAP-Rule" id="MF_01326"/>
    </source>
</evidence>
<keyword evidence="5" id="KW-0694">RNA-binding</keyword>
<keyword evidence="2 5" id="KW-0689">Ribosomal protein</keyword>
<dbReference type="InterPro" id="IPR014722">
    <property type="entry name" value="Rib_uL2_dom2"/>
</dbReference>
<dbReference type="SMART" id="SM00739">
    <property type="entry name" value="KOW"/>
    <property type="match status" value="1"/>
</dbReference>
<dbReference type="GO" id="GO:0006412">
    <property type="term" value="P:translation"/>
    <property type="evidence" value="ECO:0007669"/>
    <property type="project" value="UniProtKB-UniRule"/>
</dbReference>
<dbReference type="AlphaFoldDB" id="A0A1F6D8F3"/>
<dbReference type="Pfam" id="PF17136">
    <property type="entry name" value="ribosomal_L24"/>
    <property type="match status" value="1"/>
</dbReference>
<dbReference type="EMBL" id="MFLA01000047">
    <property type="protein sequence ID" value="OGG57655.1"/>
    <property type="molecule type" value="Genomic_DNA"/>
</dbReference>
<evidence type="ECO:0000313" key="8">
    <source>
        <dbReference type="EMBL" id="OGG57655.1"/>
    </source>
</evidence>
<comment type="similarity">
    <text evidence="1 5 6">Belongs to the universal ribosomal protein uL24 family.</text>
</comment>
<comment type="subunit">
    <text evidence="5">Part of the 50S ribosomal subunit.</text>
</comment>
<evidence type="ECO:0000256" key="6">
    <source>
        <dbReference type="RuleBase" id="RU003477"/>
    </source>
</evidence>
<protein>
    <recommendedName>
        <fullName evidence="4 5">Large ribosomal subunit protein uL24</fullName>
    </recommendedName>
</protein>
<keyword evidence="3 5" id="KW-0687">Ribonucleoprotein</keyword>
<dbReference type="InterPro" id="IPR057264">
    <property type="entry name" value="Ribosomal_uL24_C"/>
</dbReference>
<gene>
    <name evidence="5" type="primary">rplX</name>
    <name evidence="8" type="ORF">A2765_05960</name>
</gene>